<protein>
    <submittedName>
        <fullName evidence="1">Vasidilator-stimulated phosphoprotein</fullName>
    </submittedName>
</protein>
<accession>A0A8S5TYY2</accession>
<organism evidence="1">
    <name type="scientific">Siphoviridae sp. ctnPP24</name>
    <dbReference type="NCBI Taxonomy" id="2825662"/>
    <lineage>
        <taxon>Viruses</taxon>
        <taxon>Duplodnaviria</taxon>
        <taxon>Heunggongvirae</taxon>
        <taxon>Uroviricota</taxon>
        <taxon>Caudoviricetes</taxon>
    </lineage>
</organism>
<dbReference type="EMBL" id="BK015962">
    <property type="protein sequence ID" value="DAF87414.1"/>
    <property type="molecule type" value="Genomic_DNA"/>
</dbReference>
<name>A0A8S5TYY2_9CAUD</name>
<sequence length="39" mass="4645">MEQRYQMLINRKGKNSENVGIMRKLRRKINKAKQGIILS</sequence>
<proteinExistence type="predicted"/>
<evidence type="ECO:0000313" key="1">
    <source>
        <dbReference type="EMBL" id="DAF87414.1"/>
    </source>
</evidence>
<reference evidence="1" key="1">
    <citation type="journal article" date="2021" name="Proc. Natl. Acad. Sci. U.S.A.">
        <title>A Catalog of Tens of Thousands of Viruses from Human Metagenomes Reveals Hidden Associations with Chronic Diseases.</title>
        <authorList>
            <person name="Tisza M.J."/>
            <person name="Buck C.B."/>
        </authorList>
    </citation>
    <scope>NUCLEOTIDE SEQUENCE</scope>
    <source>
        <strain evidence="1">CtnPP24</strain>
    </source>
</reference>